<dbReference type="CDD" id="cd07023">
    <property type="entry name" value="S49_Sppa_N_C"/>
    <property type="match status" value="1"/>
</dbReference>
<reference evidence="7 8" key="1">
    <citation type="submission" date="2012-09" db="EMBL/GenBank/DDBJ databases">
        <title>Genome Sequence of alkane-degrading Bacterium Alcanivorax venustensis ISO4.</title>
        <authorList>
            <person name="Lai Q."/>
            <person name="Shao Z."/>
        </authorList>
    </citation>
    <scope>NUCLEOTIDE SEQUENCE [LARGE SCALE GENOMIC DNA]</scope>
    <source>
        <strain evidence="7 8">ISO4</strain>
    </source>
</reference>
<dbReference type="EMBL" id="ARXR01000031">
    <property type="protein sequence ID" value="MBF5054143.1"/>
    <property type="molecule type" value="Genomic_DNA"/>
</dbReference>
<comment type="similarity">
    <text evidence="1">Belongs to the peptidase S49 family.</text>
</comment>
<dbReference type="SUPFAM" id="SSF52096">
    <property type="entry name" value="ClpP/crotonase"/>
    <property type="match status" value="1"/>
</dbReference>
<protein>
    <submittedName>
        <fullName evidence="7">Peptidase</fullName>
    </submittedName>
</protein>
<evidence type="ECO:0000259" key="6">
    <source>
        <dbReference type="Pfam" id="PF01343"/>
    </source>
</evidence>
<evidence type="ECO:0000256" key="5">
    <source>
        <dbReference type="SAM" id="Phobius"/>
    </source>
</evidence>
<dbReference type="Proteomes" id="UP000644441">
    <property type="component" value="Unassembled WGS sequence"/>
</dbReference>
<keyword evidence="5" id="KW-0472">Membrane</keyword>
<feature type="domain" description="Peptidase S49" evidence="6">
    <location>
        <begin position="139"/>
        <end position="281"/>
    </location>
</feature>
<gene>
    <name evidence="7" type="ORF">ISO4_02745</name>
</gene>
<keyword evidence="5" id="KW-1133">Transmembrane helix</keyword>
<name>A0ABS0AJ74_9GAMM</name>
<evidence type="ECO:0000313" key="8">
    <source>
        <dbReference type="Proteomes" id="UP000644441"/>
    </source>
</evidence>
<comment type="caution">
    <text evidence="7">The sequence shown here is derived from an EMBL/GenBank/DDBJ whole genome shotgun (WGS) entry which is preliminary data.</text>
</comment>
<dbReference type="Pfam" id="PF01343">
    <property type="entry name" value="Peptidase_S49"/>
    <property type="match status" value="1"/>
</dbReference>
<keyword evidence="2" id="KW-0645">Protease</keyword>
<keyword evidence="4" id="KW-0720">Serine protease</keyword>
<dbReference type="Gene3D" id="6.20.330.10">
    <property type="match status" value="1"/>
</dbReference>
<keyword evidence="5" id="KW-0812">Transmembrane</keyword>
<dbReference type="RefSeq" id="WP_142949045.1">
    <property type="nucleotide sequence ID" value="NZ_ARXR01000031.1"/>
</dbReference>
<feature type="transmembrane region" description="Helical" evidence="5">
    <location>
        <begin position="40"/>
        <end position="57"/>
    </location>
</feature>
<dbReference type="Gene3D" id="3.90.226.10">
    <property type="entry name" value="2-enoyl-CoA Hydratase, Chain A, domain 1"/>
    <property type="match status" value="1"/>
</dbReference>
<dbReference type="InterPro" id="IPR002142">
    <property type="entry name" value="Peptidase_S49"/>
</dbReference>
<evidence type="ECO:0000256" key="1">
    <source>
        <dbReference type="ARBA" id="ARBA00008683"/>
    </source>
</evidence>
<keyword evidence="3" id="KW-0378">Hydrolase</keyword>
<dbReference type="InterPro" id="IPR029045">
    <property type="entry name" value="ClpP/crotonase-like_dom_sf"/>
</dbReference>
<dbReference type="PANTHER" id="PTHR42987:SF8">
    <property type="entry name" value="PROTEINASE"/>
    <property type="match status" value="1"/>
</dbReference>
<evidence type="ECO:0000256" key="3">
    <source>
        <dbReference type="ARBA" id="ARBA00022801"/>
    </source>
</evidence>
<evidence type="ECO:0000256" key="2">
    <source>
        <dbReference type="ARBA" id="ARBA00022670"/>
    </source>
</evidence>
<keyword evidence="8" id="KW-1185">Reference proteome</keyword>
<dbReference type="PANTHER" id="PTHR42987">
    <property type="entry name" value="PEPTIDASE S49"/>
    <property type="match status" value="1"/>
</dbReference>
<dbReference type="InterPro" id="IPR047272">
    <property type="entry name" value="S49_SppA_C"/>
</dbReference>
<organism evidence="7 8">
    <name type="scientific">Alloalcanivorax venustensis ISO4</name>
    <dbReference type="NCBI Taxonomy" id="1177184"/>
    <lineage>
        <taxon>Bacteria</taxon>
        <taxon>Pseudomonadati</taxon>
        <taxon>Pseudomonadota</taxon>
        <taxon>Gammaproteobacteria</taxon>
        <taxon>Oceanospirillales</taxon>
        <taxon>Alcanivoracaceae</taxon>
        <taxon>Alloalcanivorax</taxon>
    </lineage>
</organism>
<sequence length="327" mass="35512">MESDNNSPANSGPTSKEWKLLEKLLGQAQAEQRKTRRWGIFFKSLTFIYLFALLFMMTGSRSGDAMAVAEPHVAVVDLNGVIMADSEASADLISRGLRDAFEAENAEAVLLRVNSPGGSPVQSNFVFNEIQRLRAEYPDKKLYAAITDMGASGAYYIAAAADQIYADPASIVGSIGVIMASFGVQEAAEKLGVERRVYTAGENKALLDPFSPVRESDREHVQTMLNEIHQQFIGAVKDGRGDRLKVDENPELFSGLFWTGERALELGLIDGLKSPGQVARDVAGLEEMVDYTVTRSPVDRFLKRFGTSIGNGIGQTLGLEGGAPTLR</sequence>
<evidence type="ECO:0000313" key="7">
    <source>
        <dbReference type="EMBL" id="MBF5054143.1"/>
    </source>
</evidence>
<evidence type="ECO:0000256" key="4">
    <source>
        <dbReference type="ARBA" id="ARBA00022825"/>
    </source>
</evidence>
<accession>A0ABS0AJ74</accession>
<proteinExistence type="inferred from homology"/>